<dbReference type="AlphaFoldDB" id="A0A4Y9ZI32"/>
<evidence type="ECO:0008006" key="3">
    <source>
        <dbReference type="Google" id="ProtNLM"/>
    </source>
</evidence>
<sequence length="407" mass="45795">MLQRSMASPISIYCNSHKPDEPITGTAPIVQVLSHADRAFEIDLNMCASGLRDLTCTYLAMPMPFLKQLRLSIFNKRTDDAPCLLPRGCLEEANNLSRLDLFYVGLPPESILSTTLTELRLHQPPEKLTTSQMVALLEPLEALRDLHIICSLQLDAPNSAAPRDQRRLSPRTSLNRLQLSAPARERNDFMNRFPITSKTQTTLVCCTEMLEDLRFGQLLQPVYGARGLLRRLDISYSHGIAILAYVHASPEMMPLEMCFGLFALPDEDAGILPDETLRDLCNMIPLDSIETLVVSTPDRWELTQIMARLLASHLSGVRTLRVKQDSMKHILRVMHPEADEHGPAFPSLRSLTMDDKSRNPDKELLQVVVDCLVARKASGKTVDVEELDINGWRVPPERLQELESLKD</sequence>
<dbReference type="Gene3D" id="3.80.10.10">
    <property type="entry name" value="Ribonuclease Inhibitor"/>
    <property type="match status" value="1"/>
</dbReference>
<organism evidence="1 2">
    <name type="scientific">Hericium alpestre</name>
    <dbReference type="NCBI Taxonomy" id="135208"/>
    <lineage>
        <taxon>Eukaryota</taxon>
        <taxon>Fungi</taxon>
        <taxon>Dikarya</taxon>
        <taxon>Basidiomycota</taxon>
        <taxon>Agaricomycotina</taxon>
        <taxon>Agaricomycetes</taxon>
        <taxon>Russulales</taxon>
        <taxon>Hericiaceae</taxon>
        <taxon>Hericium</taxon>
    </lineage>
</organism>
<dbReference type="Proteomes" id="UP000298061">
    <property type="component" value="Unassembled WGS sequence"/>
</dbReference>
<gene>
    <name evidence="1" type="ORF">EWM64_g10853</name>
</gene>
<proteinExistence type="predicted"/>
<name>A0A4Y9ZI32_9AGAM</name>
<dbReference type="SUPFAM" id="SSF52047">
    <property type="entry name" value="RNI-like"/>
    <property type="match status" value="1"/>
</dbReference>
<evidence type="ECO:0000313" key="2">
    <source>
        <dbReference type="Proteomes" id="UP000298061"/>
    </source>
</evidence>
<dbReference type="EMBL" id="SFCI01003224">
    <property type="protein sequence ID" value="TFY73159.1"/>
    <property type="molecule type" value="Genomic_DNA"/>
</dbReference>
<accession>A0A4Y9ZI32</accession>
<comment type="caution">
    <text evidence="1">The sequence shown here is derived from an EMBL/GenBank/DDBJ whole genome shotgun (WGS) entry which is preliminary data.</text>
</comment>
<keyword evidence="2" id="KW-1185">Reference proteome</keyword>
<evidence type="ECO:0000313" key="1">
    <source>
        <dbReference type="EMBL" id="TFY73159.1"/>
    </source>
</evidence>
<dbReference type="InterPro" id="IPR032675">
    <property type="entry name" value="LRR_dom_sf"/>
</dbReference>
<reference evidence="1 2" key="1">
    <citation type="submission" date="2019-02" db="EMBL/GenBank/DDBJ databases">
        <title>Genome sequencing of the rare red list fungi Hericium alpestre (H. flagellum).</title>
        <authorList>
            <person name="Buettner E."/>
            <person name="Kellner H."/>
        </authorList>
    </citation>
    <scope>NUCLEOTIDE SEQUENCE [LARGE SCALE GENOMIC DNA]</scope>
    <source>
        <strain evidence="1 2">DSM 108284</strain>
    </source>
</reference>
<protein>
    <recommendedName>
        <fullName evidence="3">F-box domain-containing protein</fullName>
    </recommendedName>
</protein>